<dbReference type="AlphaFoldDB" id="A0AAU7NUS0"/>
<name>A0AAU7NUS0_9GAMM</name>
<reference evidence="2 3" key="1">
    <citation type="journal article" date="2024" name="Microbiology">
        <title>Methylomarinum rosea sp. nov., a novel halophilic methanotrophic bacterium from the hypersaline Lake Elton.</title>
        <authorList>
            <person name="Suleimanov R.Z."/>
            <person name="Oshkin I.Y."/>
            <person name="Danilova O.V."/>
            <person name="Suzina N.E."/>
            <person name="Dedysh S.N."/>
        </authorList>
    </citation>
    <scope>NUCLEOTIDE SEQUENCE [LARGE SCALE GENOMIC DNA]</scope>
    <source>
        <strain evidence="2 3">Ch1-1</strain>
    </source>
</reference>
<dbReference type="InterPro" id="IPR023829">
    <property type="entry name" value="PGA_PgaD"/>
</dbReference>
<dbReference type="RefSeq" id="WP_349431734.1">
    <property type="nucleotide sequence ID" value="NZ_CP157743.1"/>
</dbReference>
<keyword evidence="1" id="KW-1133">Transmembrane helix</keyword>
<dbReference type="Proteomes" id="UP001225378">
    <property type="component" value="Chromosome"/>
</dbReference>
<dbReference type="Pfam" id="PF13994">
    <property type="entry name" value="PgaD"/>
    <property type="match status" value="1"/>
</dbReference>
<feature type="transmembrane region" description="Helical" evidence="1">
    <location>
        <begin position="68"/>
        <end position="91"/>
    </location>
</feature>
<keyword evidence="1" id="KW-0812">Transmembrane</keyword>
<sequence length="152" mass="18168">MKELIINAPTVQSLWQRTTSVIFTFIFWMIWFFLWIPLATLIAWYLGLDLVYFEMFEMEGFRAVIEDLFRFLTIVTLLGGALAVWAAYNYFRFKGREKRKTPALVDHDNLAEYFEVHAEELKRYQQEKLLTVEFDPEARIVSIQRLEKRDLG</sequence>
<accession>A0AAU7NUS0</accession>
<keyword evidence="1" id="KW-0472">Membrane</keyword>
<keyword evidence="3" id="KW-1185">Reference proteome</keyword>
<organism evidence="2 3">
    <name type="scientific">Methylomarinum roseum</name>
    <dbReference type="NCBI Taxonomy" id="3067653"/>
    <lineage>
        <taxon>Bacteria</taxon>
        <taxon>Pseudomonadati</taxon>
        <taxon>Pseudomonadota</taxon>
        <taxon>Gammaproteobacteria</taxon>
        <taxon>Methylococcales</taxon>
        <taxon>Methylococcaceae</taxon>
        <taxon>Methylomarinum</taxon>
    </lineage>
</organism>
<dbReference type="EMBL" id="CP157743">
    <property type="protein sequence ID" value="XBS20699.1"/>
    <property type="molecule type" value="Genomic_DNA"/>
</dbReference>
<dbReference type="KEGG" id="mech:Q9L42_000790"/>
<feature type="transmembrane region" description="Helical" evidence="1">
    <location>
        <begin position="21"/>
        <end position="48"/>
    </location>
</feature>
<dbReference type="NCBIfam" id="TIGR03940">
    <property type="entry name" value="PGA_PgaD"/>
    <property type="match status" value="1"/>
</dbReference>
<evidence type="ECO:0000313" key="3">
    <source>
        <dbReference type="Proteomes" id="UP001225378"/>
    </source>
</evidence>
<evidence type="ECO:0000313" key="2">
    <source>
        <dbReference type="EMBL" id="XBS20699.1"/>
    </source>
</evidence>
<dbReference type="GO" id="GO:0043709">
    <property type="term" value="P:cell adhesion involved in single-species biofilm formation"/>
    <property type="evidence" value="ECO:0007669"/>
    <property type="project" value="InterPro"/>
</dbReference>
<evidence type="ECO:0000256" key="1">
    <source>
        <dbReference type="SAM" id="Phobius"/>
    </source>
</evidence>
<gene>
    <name evidence="2" type="primary">pgaD</name>
    <name evidence="2" type="ORF">Q9L42_000790</name>
</gene>
<proteinExistence type="predicted"/>
<protein>
    <submittedName>
        <fullName evidence="2">Poly-beta-1,6-N-acetyl-D-glucosamine biosynthesis protein PgaD</fullName>
    </submittedName>
</protein>